<reference evidence="13" key="1">
    <citation type="submission" date="2011-07" db="EMBL/GenBank/DDBJ databases">
        <authorList>
            <consortium name="Caenorhabditis brenneri Sequencing and Analysis Consortium"/>
            <person name="Wilson R.K."/>
        </authorList>
    </citation>
    <scope>NUCLEOTIDE SEQUENCE [LARGE SCALE GENOMIC DNA]</scope>
    <source>
        <strain evidence="13">PB2801</strain>
    </source>
</reference>
<feature type="compositionally biased region" description="Polar residues" evidence="8">
    <location>
        <begin position="399"/>
        <end position="417"/>
    </location>
</feature>
<dbReference type="InterPro" id="IPR006560">
    <property type="entry name" value="AWS_dom"/>
</dbReference>
<dbReference type="SMART" id="SM00317">
    <property type="entry name" value="SET"/>
    <property type="match status" value="1"/>
</dbReference>
<feature type="compositionally biased region" description="Low complexity" evidence="8">
    <location>
        <begin position="187"/>
        <end position="197"/>
    </location>
</feature>
<feature type="region of interest" description="Disordered" evidence="8">
    <location>
        <begin position="327"/>
        <end position="347"/>
    </location>
</feature>
<dbReference type="STRING" id="135651.G0NJT4"/>
<dbReference type="PROSITE" id="PS50280">
    <property type="entry name" value="SET"/>
    <property type="match status" value="1"/>
</dbReference>
<evidence type="ECO:0000256" key="5">
    <source>
        <dbReference type="ARBA" id="ARBA00022679"/>
    </source>
</evidence>
<evidence type="ECO:0000256" key="1">
    <source>
        <dbReference type="ARBA" id="ARBA00004123"/>
    </source>
</evidence>
<dbReference type="GO" id="GO:0032259">
    <property type="term" value="P:methylation"/>
    <property type="evidence" value="ECO:0007669"/>
    <property type="project" value="UniProtKB-KW"/>
</dbReference>
<dbReference type="PROSITE" id="PS50868">
    <property type="entry name" value="POST_SET"/>
    <property type="match status" value="1"/>
</dbReference>
<keyword evidence="5" id="KW-0808">Transferase</keyword>
<keyword evidence="7" id="KW-0539">Nucleus</keyword>
<accession>G0NJT4</accession>
<dbReference type="PANTHER" id="PTHR22884">
    <property type="entry name" value="SET DOMAIN PROTEINS"/>
    <property type="match status" value="1"/>
</dbReference>
<feature type="region of interest" description="Disordered" evidence="8">
    <location>
        <begin position="1"/>
        <end position="74"/>
    </location>
</feature>
<dbReference type="HOGENOM" id="CLU_291386_0_0_1"/>
<keyword evidence="6" id="KW-0949">S-adenosyl-L-methionine</keyword>
<dbReference type="Pfam" id="PF00856">
    <property type="entry name" value="SET"/>
    <property type="match status" value="1"/>
</dbReference>
<sequence>MVQTRRKTAAAAQDGAVKENKAETPAPQTPVKKGKRGRPPKVKNVEQVHTVHSPSTSAADYSSSEKHEEQHSMTVAGVQENYGTTPCDTAEVSAKNGIEEETRSVLLSEVPSSSEIPLLPSFNQRSTVKLKSVEIEDVREKEECDQQEGTLPKKSKTSEPTSPVHPDDPQPSTVSPVGKMMLEVNGPIDSITSHSPISTSISHLNFEVNSDSNSLKQDVFPNSKQAPNNEESESMDIANSESEGENDNESIEEVLNISNSSIPLPDSDPPPSAHRSEIHVDVDHKFSNNAIGWDRKDEKVTPSPLSSPTMGRPIHFLHPAYSSFANASAGISPQPPEPAPVKEKTENGVSGVFKMTFKKGTTNALLKTSALDKRTAQQTSNLNSSSSSSSLSEVVPSGVETTPTKRSSNFGTTSTSELPPPQMVELPKLSFNTPVSTNSVFSSESDASEDQVSPKSVPFTTPSKKHTDSEIQALIAKAGKVAQSIERRYEEDRHKDGRDDYDRRREDRDRRYKKLDSERNDQQSRVRQREDDERRAREREREVTKRHDREREEERIQRQKEEEKRKREEEEQRRKVEDEKKLKEENEARKEVERKLKEEEKRLKDEEEKMKEEEMKIPKYEPITECIFKMKNANKKKTESLQCDCSQTDDDCSDSHCVNRAMMTECPSSCRAKKCKNQRFAKKKYAAVEPFHTGTAKGCGLRAVKDIKAGKFIIEYIGEVLEREDYEKRKVKYAADKKHKHHYLCDTGVYTIDATEFGNPSRFVNHSCDPNAVCEKWSVPKTPGDISRIGFFAKRFIKAGEEICFDYQFVNYGRDAQPCFCGTPQCNKWIGRQPEELSSSDDDDNASDIITSRDINLDEEEEEKLEELNGLEHHEKIELINEMLDELVIKNKKHAKKVITIATRITDHGQRKDLLKKIFSTDVSLSNQAFYAQNGMATLMGEWLEADDYSLVNLKLVQVILQTLHADVFLPCAKADSFLLEVLSRWMNSSLGDWVDLHVVANSLITCTVDPAKEYNEVAIETQVKNYTRSLIERKLDSNDLWKGYSGR</sequence>
<dbReference type="SMART" id="SM00508">
    <property type="entry name" value="PostSET"/>
    <property type="match status" value="1"/>
</dbReference>
<dbReference type="PROSITE" id="PS51215">
    <property type="entry name" value="AWS"/>
    <property type="match status" value="1"/>
</dbReference>
<dbReference type="Gene3D" id="2.170.270.10">
    <property type="entry name" value="SET domain"/>
    <property type="match status" value="1"/>
</dbReference>
<feature type="compositionally biased region" description="Basic residues" evidence="8">
    <location>
        <begin position="32"/>
        <end position="41"/>
    </location>
</feature>
<feature type="compositionally biased region" description="Low complexity" evidence="8">
    <location>
        <begin position="380"/>
        <end position="392"/>
    </location>
</feature>
<dbReference type="GO" id="GO:0005634">
    <property type="term" value="C:nucleus"/>
    <property type="evidence" value="ECO:0007669"/>
    <property type="project" value="UniProtKB-SubCell"/>
</dbReference>
<evidence type="ECO:0000256" key="8">
    <source>
        <dbReference type="SAM" id="MobiDB-lite"/>
    </source>
</evidence>
<dbReference type="GO" id="GO:0016279">
    <property type="term" value="F:protein-lysine N-methyltransferase activity"/>
    <property type="evidence" value="ECO:0007669"/>
    <property type="project" value="UniProtKB-ARBA"/>
</dbReference>
<dbReference type="GO" id="GO:0140938">
    <property type="term" value="F:histone H3 methyltransferase activity"/>
    <property type="evidence" value="ECO:0007669"/>
    <property type="project" value="UniProtKB-ARBA"/>
</dbReference>
<evidence type="ECO:0000259" key="9">
    <source>
        <dbReference type="PROSITE" id="PS50280"/>
    </source>
</evidence>
<evidence type="ECO:0000256" key="2">
    <source>
        <dbReference type="ARBA" id="ARBA00004286"/>
    </source>
</evidence>
<evidence type="ECO:0000256" key="3">
    <source>
        <dbReference type="ARBA" id="ARBA00022454"/>
    </source>
</evidence>
<dbReference type="InterPro" id="IPR050777">
    <property type="entry name" value="SET2_Histone-Lys_MeTrsfase"/>
</dbReference>
<organism evidence="13">
    <name type="scientific">Caenorhabditis brenneri</name>
    <name type="common">Nematode worm</name>
    <dbReference type="NCBI Taxonomy" id="135651"/>
    <lineage>
        <taxon>Eukaryota</taxon>
        <taxon>Metazoa</taxon>
        <taxon>Ecdysozoa</taxon>
        <taxon>Nematoda</taxon>
        <taxon>Chromadorea</taxon>
        <taxon>Rhabditida</taxon>
        <taxon>Rhabditina</taxon>
        <taxon>Rhabditomorpha</taxon>
        <taxon>Rhabditoidea</taxon>
        <taxon>Rhabditidae</taxon>
        <taxon>Peloderinae</taxon>
        <taxon>Caenorhabditis</taxon>
    </lineage>
</organism>
<comment type="subcellular location">
    <subcellularLocation>
        <location evidence="2">Chromosome</location>
    </subcellularLocation>
    <subcellularLocation>
        <location evidence="1">Nucleus</location>
    </subcellularLocation>
</comment>
<keyword evidence="13" id="KW-1185">Reference proteome</keyword>
<dbReference type="SUPFAM" id="SSF82199">
    <property type="entry name" value="SET domain"/>
    <property type="match status" value="1"/>
</dbReference>
<dbReference type="InterPro" id="IPR046341">
    <property type="entry name" value="SET_dom_sf"/>
</dbReference>
<gene>
    <name evidence="12" type="ORF">CAEBREN_21874</name>
</gene>
<dbReference type="FunCoup" id="G0NJT4">
    <property type="interactions" value="297"/>
</dbReference>
<feature type="compositionally biased region" description="Polar residues" evidence="8">
    <location>
        <begin position="430"/>
        <end position="462"/>
    </location>
</feature>
<dbReference type="OrthoDB" id="5838894at2759"/>
<feature type="region of interest" description="Disordered" evidence="8">
    <location>
        <begin position="369"/>
        <end position="594"/>
    </location>
</feature>
<feature type="compositionally biased region" description="Basic and acidic residues" evidence="8">
    <location>
        <begin position="131"/>
        <end position="144"/>
    </location>
</feature>
<keyword evidence="4" id="KW-0489">Methyltransferase</keyword>
<dbReference type="eggNOG" id="KOG4442">
    <property type="taxonomic scope" value="Eukaryota"/>
</dbReference>
<name>G0NJT4_CAEBE</name>
<keyword evidence="3" id="KW-0158">Chromosome</keyword>
<feature type="compositionally biased region" description="Polar residues" evidence="8">
    <location>
        <begin position="211"/>
        <end position="229"/>
    </location>
</feature>
<feature type="compositionally biased region" description="Acidic residues" evidence="8">
    <location>
        <begin position="242"/>
        <end position="252"/>
    </location>
</feature>
<dbReference type="Proteomes" id="UP000008068">
    <property type="component" value="Unassembled WGS sequence"/>
</dbReference>
<evidence type="ECO:0000259" key="10">
    <source>
        <dbReference type="PROSITE" id="PS50868"/>
    </source>
</evidence>
<proteinExistence type="predicted"/>
<dbReference type="GO" id="GO:0005694">
    <property type="term" value="C:chromosome"/>
    <property type="evidence" value="ECO:0007669"/>
    <property type="project" value="UniProtKB-SubCell"/>
</dbReference>
<dbReference type="AlphaFoldDB" id="G0NJT4"/>
<dbReference type="EMBL" id="GL379896">
    <property type="protein sequence ID" value="EGT32532.1"/>
    <property type="molecule type" value="Genomic_DNA"/>
</dbReference>
<feature type="domain" description="SET" evidence="9">
    <location>
        <begin position="686"/>
        <end position="808"/>
    </location>
</feature>
<evidence type="ECO:0000259" key="11">
    <source>
        <dbReference type="PROSITE" id="PS51215"/>
    </source>
</evidence>
<feature type="domain" description="AWS" evidence="11">
    <location>
        <begin position="638"/>
        <end position="684"/>
    </location>
</feature>
<evidence type="ECO:0000256" key="6">
    <source>
        <dbReference type="ARBA" id="ARBA00022691"/>
    </source>
</evidence>
<feature type="region of interest" description="Disordered" evidence="8">
    <location>
        <begin position="105"/>
        <end position="197"/>
    </location>
</feature>
<evidence type="ECO:0000313" key="12">
    <source>
        <dbReference type="EMBL" id="EGT32532.1"/>
    </source>
</evidence>
<feature type="compositionally biased region" description="Basic and acidic residues" evidence="8">
    <location>
        <begin position="485"/>
        <end position="594"/>
    </location>
</feature>
<feature type="region of interest" description="Disordered" evidence="8">
    <location>
        <begin position="211"/>
        <end position="281"/>
    </location>
</feature>
<feature type="compositionally biased region" description="Low complexity" evidence="8">
    <location>
        <begin position="105"/>
        <end position="121"/>
    </location>
</feature>
<evidence type="ECO:0000256" key="7">
    <source>
        <dbReference type="ARBA" id="ARBA00023242"/>
    </source>
</evidence>
<dbReference type="Pfam" id="PF17907">
    <property type="entry name" value="AWS"/>
    <property type="match status" value="1"/>
</dbReference>
<dbReference type="InParanoid" id="G0NJT4"/>
<feature type="compositionally biased region" description="Low complexity" evidence="8">
    <location>
        <begin position="53"/>
        <end position="62"/>
    </location>
</feature>
<evidence type="ECO:0000313" key="13">
    <source>
        <dbReference type="Proteomes" id="UP000008068"/>
    </source>
</evidence>
<protein>
    <submittedName>
        <fullName evidence="12">Uncharacterized protein</fullName>
    </submittedName>
</protein>
<evidence type="ECO:0000256" key="4">
    <source>
        <dbReference type="ARBA" id="ARBA00022603"/>
    </source>
</evidence>
<feature type="compositionally biased region" description="Low complexity" evidence="8">
    <location>
        <begin position="256"/>
        <end position="265"/>
    </location>
</feature>
<feature type="region of interest" description="Disordered" evidence="8">
    <location>
        <begin position="293"/>
        <end position="312"/>
    </location>
</feature>
<dbReference type="SMART" id="SM00570">
    <property type="entry name" value="AWS"/>
    <property type="match status" value="1"/>
</dbReference>
<dbReference type="InterPro" id="IPR003616">
    <property type="entry name" value="Post-SET_dom"/>
</dbReference>
<feature type="domain" description="Post-SET" evidence="10">
    <location>
        <begin position="815"/>
        <end position="831"/>
    </location>
</feature>
<dbReference type="InterPro" id="IPR001214">
    <property type="entry name" value="SET_dom"/>
</dbReference>